<evidence type="ECO:0000313" key="6">
    <source>
        <dbReference type="EMBL" id="QVJ00055.1"/>
    </source>
</evidence>
<feature type="DNA-binding region" description="H-T-H motif" evidence="4">
    <location>
        <begin position="36"/>
        <end position="55"/>
    </location>
</feature>
<accession>A0A975L6B9</accession>
<dbReference type="GO" id="GO:0003700">
    <property type="term" value="F:DNA-binding transcription factor activity"/>
    <property type="evidence" value="ECO:0007669"/>
    <property type="project" value="TreeGrafter"/>
</dbReference>
<dbReference type="InterPro" id="IPR036271">
    <property type="entry name" value="Tet_transcr_reg_TetR-rel_C_sf"/>
</dbReference>
<dbReference type="InterPro" id="IPR009057">
    <property type="entry name" value="Homeodomain-like_sf"/>
</dbReference>
<dbReference type="PRINTS" id="PR00455">
    <property type="entry name" value="HTHTETR"/>
</dbReference>
<evidence type="ECO:0000256" key="4">
    <source>
        <dbReference type="PROSITE-ProRule" id="PRU00335"/>
    </source>
</evidence>
<sequence length="209" mass="23348">MPNESSRKPRSDALHNRRRILDSAQAAFLESGIEVSMTRIARRAGIGIATLYRHFPDRESLVNEVFRGKLDTCLARLYEAAADPDPWRGFRAFIEDLCVMQVTDRGFNEVFRAAFVGGVIFDEQRIQAENTFAELARRAKAAGRLRADFVRDDLTLVIMANSGISADTEEDAVAASRRLAAYLIRAFEAAPDHRALPPVPRLGPHPVLR</sequence>
<dbReference type="SUPFAM" id="SSF48498">
    <property type="entry name" value="Tetracyclin repressor-like, C-terminal domain"/>
    <property type="match status" value="1"/>
</dbReference>
<evidence type="ECO:0000313" key="7">
    <source>
        <dbReference type="Proteomes" id="UP000682416"/>
    </source>
</evidence>
<dbReference type="GO" id="GO:0000976">
    <property type="term" value="F:transcription cis-regulatory region binding"/>
    <property type="evidence" value="ECO:0007669"/>
    <property type="project" value="TreeGrafter"/>
</dbReference>
<dbReference type="Gene3D" id="1.10.357.10">
    <property type="entry name" value="Tetracycline Repressor, domain 2"/>
    <property type="match status" value="1"/>
</dbReference>
<dbReference type="SUPFAM" id="SSF46689">
    <property type="entry name" value="Homeodomain-like"/>
    <property type="match status" value="1"/>
</dbReference>
<dbReference type="RefSeq" id="WP_378736222.1">
    <property type="nucleotide sequence ID" value="NZ_CBDRIY010000055.1"/>
</dbReference>
<dbReference type="PANTHER" id="PTHR30055:SF234">
    <property type="entry name" value="HTH-TYPE TRANSCRIPTIONAL REGULATOR BETI"/>
    <property type="match status" value="1"/>
</dbReference>
<proteinExistence type="predicted"/>
<keyword evidence="2 4" id="KW-0238">DNA-binding</keyword>
<feature type="domain" description="HTH tetR-type" evidence="5">
    <location>
        <begin position="14"/>
        <end position="73"/>
    </location>
</feature>
<dbReference type="EMBL" id="CP074402">
    <property type="protein sequence ID" value="QVJ00055.1"/>
    <property type="molecule type" value="Genomic_DNA"/>
</dbReference>
<keyword evidence="7" id="KW-1185">Reference proteome</keyword>
<evidence type="ECO:0000259" key="5">
    <source>
        <dbReference type="PROSITE" id="PS50977"/>
    </source>
</evidence>
<dbReference type="AlphaFoldDB" id="A0A975L6B9"/>
<name>A0A975L6B9_9ACTN</name>
<dbReference type="InterPro" id="IPR050109">
    <property type="entry name" value="HTH-type_TetR-like_transc_reg"/>
</dbReference>
<dbReference type="PROSITE" id="PS50977">
    <property type="entry name" value="HTH_TETR_2"/>
    <property type="match status" value="1"/>
</dbReference>
<gene>
    <name evidence="6" type="ORF">KGD82_13960</name>
</gene>
<evidence type="ECO:0000256" key="1">
    <source>
        <dbReference type="ARBA" id="ARBA00023015"/>
    </source>
</evidence>
<dbReference type="PANTHER" id="PTHR30055">
    <property type="entry name" value="HTH-TYPE TRANSCRIPTIONAL REGULATOR RUTR"/>
    <property type="match status" value="1"/>
</dbReference>
<dbReference type="KEGG" id="nec:KGD82_13960"/>
<evidence type="ECO:0000256" key="3">
    <source>
        <dbReference type="ARBA" id="ARBA00023163"/>
    </source>
</evidence>
<keyword evidence="1" id="KW-0805">Transcription regulation</keyword>
<dbReference type="InterPro" id="IPR001647">
    <property type="entry name" value="HTH_TetR"/>
</dbReference>
<keyword evidence="3" id="KW-0804">Transcription</keyword>
<dbReference type="Pfam" id="PF00440">
    <property type="entry name" value="TetR_N"/>
    <property type="match status" value="1"/>
</dbReference>
<organism evidence="6 7">
    <name type="scientific">Nocardiopsis eucommiae</name>
    <dbReference type="NCBI Taxonomy" id="2831970"/>
    <lineage>
        <taxon>Bacteria</taxon>
        <taxon>Bacillati</taxon>
        <taxon>Actinomycetota</taxon>
        <taxon>Actinomycetes</taxon>
        <taxon>Streptosporangiales</taxon>
        <taxon>Nocardiopsidaceae</taxon>
        <taxon>Nocardiopsis</taxon>
    </lineage>
</organism>
<dbReference type="Proteomes" id="UP000682416">
    <property type="component" value="Chromosome"/>
</dbReference>
<evidence type="ECO:0000256" key="2">
    <source>
        <dbReference type="ARBA" id="ARBA00023125"/>
    </source>
</evidence>
<reference evidence="6" key="1">
    <citation type="submission" date="2021-05" db="EMBL/GenBank/DDBJ databases">
        <authorList>
            <person name="Kaiqin L."/>
            <person name="Jian G."/>
        </authorList>
    </citation>
    <scope>NUCLEOTIDE SEQUENCE</scope>
    <source>
        <strain evidence="6">HDS5</strain>
    </source>
</reference>
<protein>
    <submittedName>
        <fullName evidence="6">TetR/AcrR family transcriptional regulator</fullName>
    </submittedName>
</protein>